<evidence type="ECO:0008006" key="4">
    <source>
        <dbReference type="Google" id="ProtNLM"/>
    </source>
</evidence>
<keyword evidence="1" id="KW-0732">Signal</keyword>
<dbReference type="EMBL" id="FQVH01000003">
    <property type="protein sequence ID" value="SHE64104.1"/>
    <property type="molecule type" value="Genomic_DNA"/>
</dbReference>
<protein>
    <recommendedName>
        <fullName evidence="4">LysM domain-containing protein</fullName>
    </recommendedName>
</protein>
<organism evidence="2 3">
    <name type="scientific">Caldanaerobius fijiensis DSM 17918</name>
    <dbReference type="NCBI Taxonomy" id="1121256"/>
    <lineage>
        <taxon>Bacteria</taxon>
        <taxon>Bacillati</taxon>
        <taxon>Bacillota</taxon>
        <taxon>Clostridia</taxon>
        <taxon>Thermoanaerobacterales</taxon>
        <taxon>Thermoanaerobacteraceae</taxon>
        <taxon>Caldanaerobius</taxon>
    </lineage>
</organism>
<dbReference type="Proteomes" id="UP000184088">
    <property type="component" value="Unassembled WGS sequence"/>
</dbReference>
<dbReference type="STRING" id="1121256.SAMN02746089_00581"/>
<gene>
    <name evidence="2" type="ORF">SAMN02746089_00581</name>
</gene>
<name>A0A1M4V548_9THEO</name>
<sequence length="157" mass="16830">MNYKKILSGVLVSGMLLTGIVAYADSSNSNTSTSTGKITTSSQAFTPGRGYGMRFGKAGNNVQVLANLLGKSLEDTYKLLTPGKTLAEIAQENGISLDKFQQAMLESRKNIIQQRVKDGAITQEQADLMIKNMEQNIKNCDGTGIGRGMGRGFGMGR</sequence>
<evidence type="ECO:0000256" key="1">
    <source>
        <dbReference type="SAM" id="SignalP"/>
    </source>
</evidence>
<dbReference type="RefSeq" id="WP_073341617.1">
    <property type="nucleotide sequence ID" value="NZ_FQVH01000003.1"/>
</dbReference>
<evidence type="ECO:0000313" key="3">
    <source>
        <dbReference type="Proteomes" id="UP000184088"/>
    </source>
</evidence>
<keyword evidence="3" id="KW-1185">Reference proteome</keyword>
<dbReference type="OrthoDB" id="1716635at2"/>
<feature type="signal peptide" evidence="1">
    <location>
        <begin position="1"/>
        <end position="24"/>
    </location>
</feature>
<reference evidence="2 3" key="1">
    <citation type="submission" date="2016-11" db="EMBL/GenBank/DDBJ databases">
        <authorList>
            <person name="Jaros S."/>
            <person name="Januszkiewicz K."/>
            <person name="Wedrychowicz H."/>
        </authorList>
    </citation>
    <scope>NUCLEOTIDE SEQUENCE [LARGE SCALE GENOMIC DNA]</scope>
    <source>
        <strain evidence="2 3">DSM 17918</strain>
    </source>
</reference>
<feature type="chain" id="PRO_5009907838" description="LysM domain-containing protein" evidence="1">
    <location>
        <begin position="25"/>
        <end position="157"/>
    </location>
</feature>
<accession>A0A1M4V548</accession>
<dbReference type="InterPro" id="IPR024485">
    <property type="entry name" value="DUF2680"/>
</dbReference>
<dbReference type="Pfam" id="PF10925">
    <property type="entry name" value="DUF2680"/>
    <property type="match status" value="1"/>
</dbReference>
<proteinExistence type="predicted"/>
<dbReference type="AlphaFoldDB" id="A0A1M4V548"/>
<evidence type="ECO:0000313" key="2">
    <source>
        <dbReference type="EMBL" id="SHE64104.1"/>
    </source>
</evidence>